<protein>
    <recommendedName>
        <fullName evidence="4">Helitron helicase-like domain-containing protein</fullName>
    </recommendedName>
</protein>
<organism evidence="2 3">
    <name type="scientific">Coffea arabica</name>
    <name type="common">Arabian coffee</name>
    <dbReference type="NCBI Taxonomy" id="13443"/>
    <lineage>
        <taxon>Eukaryota</taxon>
        <taxon>Viridiplantae</taxon>
        <taxon>Streptophyta</taxon>
        <taxon>Embryophyta</taxon>
        <taxon>Tracheophyta</taxon>
        <taxon>Spermatophyta</taxon>
        <taxon>Magnoliopsida</taxon>
        <taxon>eudicotyledons</taxon>
        <taxon>Gunneridae</taxon>
        <taxon>Pentapetalae</taxon>
        <taxon>asterids</taxon>
        <taxon>lamiids</taxon>
        <taxon>Gentianales</taxon>
        <taxon>Rubiaceae</taxon>
        <taxon>Ixoroideae</taxon>
        <taxon>Gardenieae complex</taxon>
        <taxon>Bertiereae - Coffeeae clade</taxon>
        <taxon>Coffeeae</taxon>
        <taxon>Coffea</taxon>
    </lineage>
</organism>
<accession>A0ABM4U5V9</accession>
<feature type="region of interest" description="Disordered" evidence="1">
    <location>
        <begin position="1"/>
        <end position="39"/>
    </location>
</feature>
<evidence type="ECO:0000313" key="2">
    <source>
        <dbReference type="Proteomes" id="UP001652660"/>
    </source>
</evidence>
<reference evidence="3" key="1">
    <citation type="submission" date="2025-08" db="UniProtKB">
        <authorList>
            <consortium name="RefSeq"/>
        </authorList>
    </citation>
    <scope>IDENTIFICATION</scope>
    <source>
        <tissue evidence="3">Leaves</tissue>
    </source>
</reference>
<feature type="compositionally biased region" description="Basic and acidic residues" evidence="1">
    <location>
        <begin position="8"/>
        <end position="17"/>
    </location>
</feature>
<keyword evidence="2" id="KW-1185">Reference proteome</keyword>
<dbReference type="PANTHER" id="PTHR45786">
    <property type="entry name" value="DNA BINDING PROTEIN-LIKE"/>
    <property type="match status" value="1"/>
</dbReference>
<dbReference type="PANTHER" id="PTHR45786:SF75">
    <property type="entry name" value="ATP-DEPENDENT DNA HELICASE"/>
    <property type="match status" value="1"/>
</dbReference>
<dbReference type="GeneID" id="140005557"/>
<proteinExistence type="predicted"/>
<evidence type="ECO:0000256" key="1">
    <source>
        <dbReference type="SAM" id="MobiDB-lite"/>
    </source>
</evidence>
<evidence type="ECO:0008006" key="4">
    <source>
        <dbReference type="Google" id="ProtNLM"/>
    </source>
</evidence>
<dbReference type="RefSeq" id="XP_071902665.1">
    <property type="nucleotide sequence ID" value="XM_072046564.1"/>
</dbReference>
<dbReference type="Proteomes" id="UP001652660">
    <property type="component" value="Chromosome 4e"/>
</dbReference>
<sequence length="356" mass="39726">MGRPRKYASLEEATRERNARRRRQRGNASANDSSGECRDTAARTRLSVPIEQPSSGLSSVELSYKGTVGINTEGINNRDGHHVGSTCLHSNGSSISHVGNKRTGQDCAETSVRRMHEYVEESHAESTALPLTSASNIAGYSRDGCSGPIIADGGALSTPASKKCRSVRRSDAGQERRKMLATDPLSVVATEPDILPNISDCQHCKAKKFQFEPLGFCCSSGEIQLLPTEMPRKLMMLYLEDSEEAIEFRKCVRSYNNMFAFTSIGVNCDKSLNESYNGIYTFRIQGQMYHFINQLIPNDGEKARNVQLYFFDTDHETVNRLSISNRFRQSLITKLEEILKINPYSAFFRGLQPDQI</sequence>
<evidence type="ECO:0000313" key="3">
    <source>
        <dbReference type="RefSeq" id="XP_071902665.1"/>
    </source>
</evidence>
<name>A0ABM4U5V9_COFAR</name>
<gene>
    <name evidence="3" type="primary">LOC140005557</name>
</gene>